<evidence type="ECO:0000313" key="1">
    <source>
        <dbReference type="EMBL" id="QQU01320.1"/>
    </source>
</evidence>
<protein>
    <recommendedName>
        <fullName evidence="3">RHS repeat-associated core domain</fullName>
    </recommendedName>
</protein>
<dbReference type="GeneID" id="93527224"/>
<dbReference type="Proteomes" id="UP000596202">
    <property type="component" value="Chromosome"/>
</dbReference>
<accession>A0A9Q6ZCS4</accession>
<reference evidence="1 2" key="1">
    <citation type="submission" date="2021-01" db="EMBL/GenBank/DDBJ databases">
        <title>FDA dAtabase for Regulatory Grade micrObial Sequences (FDA-ARGOS): Supporting development and validation of Infectious Disease Dx tests.</title>
        <authorList>
            <person name="Sproer C."/>
            <person name="Gronow S."/>
            <person name="Severitt S."/>
            <person name="Schroder I."/>
            <person name="Tallon L."/>
            <person name="Sadzewicz L."/>
            <person name="Zhao X."/>
            <person name="Boylan J."/>
            <person name="Ott S."/>
            <person name="Bowen H."/>
            <person name="Vavikolanu K."/>
            <person name="Mehta A."/>
            <person name="Aluvathingal J."/>
            <person name="Nadendla S."/>
            <person name="Lowell S."/>
            <person name="Myers T."/>
            <person name="Yan Y."/>
            <person name="Sichtig H."/>
        </authorList>
    </citation>
    <scope>NUCLEOTIDE SEQUENCE [LARGE SCALE GENOMIC DNA]</scope>
    <source>
        <strain evidence="1 2">FDAARGOS_1131</strain>
    </source>
</reference>
<evidence type="ECO:0000313" key="2">
    <source>
        <dbReference type="Proteomes" id="UP000596202"/>
    </source>
</evidence>
<dbReference type="AlphaFoldDB" id="A0A9Q6ZCS4"/>
<proteinExistence type="predicted"/>
<dbReference type="Gene3D" id="2.180.10.10">
    <property type="entry name" value="RHS repeat-associated core"/>
    <property type="match status" value="1"/>
</dbReference>
<dbReference type="OrthoDB" id="878730at2"/>
<name>A0A9Q6ZCS4_MYROD</name>
<dbReference type="EMBL" id="CP068108">
    <property type="protein sequence ID" value="QQU01320.1"/>
    <property type="molecule type" value="Genomic_DNA"/>
</dbReference>
<sequence length="151" mass="16451">MSVDPLAEEFPAWTPYHYVHNNPINLVDPTGMAAEDSTGGGGGRLTAWKVFSDNNKKGSYNAYEVASTDWEGDPTNVFSVHNNSGTIDTYNSVKELNDAGITDVNYQRKNDKSTMGNLQMAYDGWVNATGETARAKETMLNYIGGIASTEL</sequence>
<evidence type="ECO:0008006" key="3">
    <source>
        <dbReference type="Google" id="ProtNLM"/>
    </source>
</evidence>
<organism evidence="1 2">
    <name type="scientific">Myroides odoratus</name>
    <name type="common">Flavobacterium odoratum</name>
    <dbReference type="NCBI Taxonomy" id="256"/>
    <lineage>
        <taxon>Bacteria</taxon>
        <taxon>Pseudomonadati</taxon>
        <taxon>Bacteroidota</taxon>
        <taxon>Flavobacteriia</taxon>
        <taxon>Flavobacteriales</taxon>
        <taxon>Flavobacteriaceae</taxon>
        <taxon>Myroides</taxon>
    </lineage>
</organism>
<gene>
    <name evidence="1" type="ORF">I6I88_06130</name>
</gene>
<dbReference type="RefSeq" id="WP_002991779.1">
    <property type="nucleotide sequence ID" value="NZ_CP068108.1"/>
</dbReference>